<dbReference type="Proteomes" id="UP000217790">
    <property type="component" value="Unassembled WGS sequence"/>
</dbReference>
<organism evidence="2 3">
    <name type="scientific">Armillaria gallica</name>
    <name type="common">Bulbous honey fungus</name>
    <name type="synonym">Armillaria bulbosa</name>
    <dbReference type="NCBI Taxonomy" id="47427"/>
    <lineage>
        <taxon>Eukaryota</taxon>
        <taxon>Fungi</taxon>
        <taxon>Dikarya</taxon>
        <taxon>Basidiomycota</taxon>
        <taxon>Agaricomycotina</taxon>
        <taxon>Agaricomycetes</taxon>
        <taxon>Agaricomycetidae</taxon>
        <taxon>Agaricales</taxon>
        <taxon>Marasmiineae</taxon>
        <taxon>Physalacriaceae</taxon>
        <taxon>Armillaria</taxon>
    </lineage>
</organism>
<proteinExistence type="predicted"/>
<evidence type="ECO:0000313" key="2">
    <source>
        <dbReference type="EMBL" id="PBK94188.1"/>
    </source>
</evidence>
<dbReference type="EMBL" id="KZ293654">
    <property type="protein sequence ID" value="PBK94188.1"/>
    <property type="molecule type" value="Genomic_DNA"/>
</dbReference>
<protein>
    <submittedName>
        <fullName evidence="2">Uncharacterized protein</fullName>
    </submittedName>
</protein>
<sequence length="70" mass="8169">MQLQSAFVLQELYCKKVRHQLAQKETRKRKGKSHQLGGDGMPQLLTGNEFYEPVVEYEANQVQEQMEKES</sequence>
<keyword evidence="3" id="KW-1185">Reference proteome</keyword>
<evidence type="ECO:0000313" key="3">
    <source>
        <dbReference type="Proteomes" id="UP000217790"/>
    </source>
</evidence>
<dbReference type="InParanoid" id="A0A2H3DTN7"/>
<accession>A0A2H3DTN7</accession>
<reference evidence="3" key="1">
    <citation type="journal article" date="2017" name="Nat. Ecol. Evol.">
        <title>Genome expansion and lineage-specific genetic innovations in the forest pathogenic fungi Armillaria.</title>
        <authorList>
            <person name="Sipos G."/>
            <person name="Prasanna A.N."/>
            <person name="Walter M.C."/>
            <person name="O'Connor E."/>
            <person name="Balint B."/>
            <person name="Krizsan K."/>
            <person name="Kiss B."/>
            <person name="Hess J."/>
            <person name="Varga T."/>
            <person name="Slot J."/>
            <person name="Riley R."/>
            <person name="Boka B."/>
            <person name="Rigling D."/>
            <person name="Barry K."/>
            <person name="Lee J."/>
            <person name="Mihaltcheva S."/>
            <person name="LaButti K."/>
            <person name="Lipzen A."/>
            <person name="Waldron R."/>
            <person name="Moloney N.M."/>
            <person name="Sperisen C."/>
            <person name="Kredics L."/>
            <person name="Vagvoelgyi C."/>
            <person name="Patrignani A."/>
            <person name="Fitzpatrick D."/>
            <person name="Nagy I."/>
            <person name="Doyle S."/>
            <person name="Anderson J.B."/>
            <person name="Grigoriev I.V."/>
            <person name="Gueldener U."/>
            <person name="Muensterkoetter M."/>
            <person name="Nagy L.G."/>
        </authorList>
    </citation>
    <scope>NUCLEOTIDE SEQUENCE [LARGE SCALE GENOMIC DNA]</scope>
    <source>
        <strain evidence="3">Ar21-2</strain>
    </source>
</reference>
<dbReference type="OMA" id="MVIEHEE"/>
<gene>
    <name evidence="2" type="ORF">ARMGADRAFT_927442</name>
</gene>
<dbReference type="AlphaFoldDB" id="A0A2H3DTN7"/>
<dbReference type="OrthoDB" id="3269232at2759"/>
<feature type="compositionally biased region" description="Basic residues" evidence="1">
    <location>
        <begin position="23"/>
        <end position="33"/>
    </location>
</feature>
<feature type="region of interest" description="Disordered" evidence="1">
    <location>
        <begin position="23"/>
        <end position="45"/>
    </location>
</feature>
<evidence type="ECO:0000256" key="1">
    <source>
        <dbReference type="SAM" id="MobiDB-lite"/>
    </source>
</evidence>
<name>A0A2H3DTN7_ARMGA</name>